<comment type="caution">
    <text evidence="1">The sequence shown here is derived from an EMBL/GenBank/DDBJ whole genome shotgun (WGS) entry which is preliminary data.</text>
</comment>
<proteinExistence type="predicted"/>
<dbReference type="Proteomes" id="UP000634455">
    <property type="component" value="Unassembled WGS sequence"/>
</dbReference>
<dbReference type="EMBL" id="BMZF01000004">
    <property type="protein sequence ID" value="GHA53757.1"/>
    <property type="molecule type" value="Genomic_DNA"/>
</dbReference>
<dbReference type="RefSeq" id="WP_189640520.1">
    <property type="nucleotide sequence ID" value="NZ_BMZF01000004.1"/>
</dbReference>
<evidence type="ECO:0000313" key="2">
    <source>
        <dbReference type="Proteomes" id="UP000634455"/>
    </source>
</evidence>
<evidence type="ECO:0000313" key="1">
    <source>
        <dbReference type="EMBL" id="GHA53757.1"/>
    </source>
</evidence>
<reference evidence="2" key="1">
    <citation type="journal article" date="2019" name="Int. J. Syst. Evol. Microbiol.">
        <title>The Global Catalogue of Microorganisms (GCM) 10K type strain sequencing project: providing services to taxonomists for standard genome sequencing and annotation.</title>
        <authorList>
            <consortium name="The Broad Institute Genomics Platform"/>
            <consortium name="The Broad Institute Genome Sequencing Center for Infectious Disease"/>
            <person name="Wu L."/>
            <person name="Ma J."/>
        </authorList>
    </citation>
    <scope>NUCLEOTIDE SEQUENCE [LARGE SCALE GENOMIC DNA]</scope>
    <source>
        <strain evidence="2">KCTC 32465</strain>
    </source>
</reference>
<sequence>MSHLVTSEKYQSDEIVVEEILIELNDDEVILNRLLEPFEADTLVVIQNELGEIEQFSEVHLEQSIRNARGTIFTGITKQSRKLLFRFKAKGFAKAKVIISQVRSGFASAFKGFPCKLCKMVVKTVVSTILVHLGVPIAPTGEYDFKGFVASVTNAATDIANGVYGQVVQALSSLLPANWWNAVLNVLHLANWMLDATDAFFEKICNLVGMCSPPSQAAP</sequence>
<name>A0ABQ3D284_9RHOB</name>
<gene>
    <name evidence="1" type="ORF">GCM10008927_19550</name>
</gene>
<protein>
    <submittedName>
        <fullName evidence="1">Uncharacterized protein</fullName>
    </submittedName>
</protein>
<organism evidence="1 2">
    <name type="scientific">Paramylibacter ulvae</name>
    <dbReference type="NCBI Taxonomy" id="1651968"/>
    <lineage>
        <taxon>Bacteria</taxon>
        <taxon>Pseudomonadati</taxon>
        <taxon>Pseudomonadota</taxon>
        <taxon>Alphaproteobacteria</taxon>
        <taxon>Rhodobacterales</taxon>
        <taxon>Paracoccaceae</taxon>
        <taxon>Paramylibacter</taxon>
    </lineage>
</organism>
<accession>A0ABQ3D284</accession>
<keyword evidence="2" id="KW-1185">Reference proteome</keyword>